<dbReference type="Pfam" id="PF13472">
    <property type="entry name" value="Lipase_GDSL_2"/>
    <property type="match status" value="1"/>
</dbReference>
<dbReference type="InterPro" id="IPR036514">
    <property type="entry name" value="SGNH_hydro_sf"/>
</dbReference>
<feature type="chain" id="PRO_5045680706" description="SGNH hydrolase-type esterase domain-containing protein" evidence="1">
    <location>
        <begin position="25"/>
        <end position="756"/>
    </location>
</feature>
<dbReference type="Proteomes" id="UP001610335">
    <property type="component" value="Unassembled WGS sequence"/>
</dbReference>
<gene>
    <name evidence="3" type="ORF">BDW59DRAFT_171436</name>
</gene>
<keyword evidence="4" id="KW-1185">Reference proteome</keyword>
<evidence type="ECO:0000259" key="2">
    <source>
        <dbReference type="Pfam" id="PF13472"/>
    </source>
</evidence>
<accession>A0ABR4IJS3</accession>
<dbReference type="Gene3D" id="3.40.50.1110">
    <property type="entry name" value="SGNH hydrolase"/>
    <property type="match status" value="1"/>
</dbReference>
<feature type="domain" description="SGNH hydrolase-type esterase" evidence="2">
    <location>
        <begin position="66"/>
        <end position="229"/>
    </location>
</feature>
<dbReference type="SUPFAM" id="SSF69318">
    <property type="entry name" value="Integrin alpha N-terminal domain"/>
    <property type="match status" value="1"/>
</dbReference>
<organism evidence="3 4">
    <name type="scientific">Aspergillus cavernicola</name>
    <dbReference type="NCBI Taxonomy" id="176166"/>
    <lineage>
        <taxon>Eukaryota</taxon>
        <taxon>Fungi</taxon>
        <taxon>Dikarya</taxon>
        <taxon>Ascomycota</taxon>
        <taxon>Pezizomycotina</taxon>
        <taxon>Eurotiomycetes</taxon>
        <taxon>Eurotiomycetidae</taxon>
        <taxon>Eurotiales</taxon>
        <taxon>Aspergillaceae</taxon>
        <taxon>Aspergillus</taxon>
        <taxon>Aspergillus subgen. Nidulantes</taxon>
    </lineage>
</organism>
<reference evidence="3 4" key="1">
    <citation type="submission" date="2024-07" db="EMBL/GenBank/DDBJ databases">
        <title>Section-level genome sequencing and comparative genomics of Aspergillus sections Usti and Cavernicolus.</title>
        <authorList>
            <consortium name="Lawrence Berkeley National Laboratory"/>
            <person name="Nybo J.L."/>
            <person name="Vesth T.C."/>
            <person name="Theobald S."/>
            <person name="Frisvad J.C."/>
            <person name="Larsen T.O."/>
            <person name="Kjaerboelling I."/>
            <person name="Rothschild-Mancinelli K."/>
            <person name="Lyhne E.K."/>
            <person name="Kogle M.E."/>
            <person name="Barry K."/>
            <person name="Clum A."/>
            <person name="Na H."/>
            <person name="Ledsgaard L."/>
            <person name="Lin J."/>
            <person name="Lipzen A."/>
            <person name="Kuo A."/>
            <person name="Riley R."/>
            <person name="Mondo S."/>
            <person name="LaButti K."/>
            <person name="Haridas S."/>
            <person name="Pangalinan J."/>
            <person name="Salamov A.A."/>
            <person name="Simmons B.A."/>
            <person name="Magnuson J.K."/>
            <person name="Chen J."/>
            <person name="Drula E."/>
            <person name="Henrissat B."/>
            <person name="Wiebenga A."/>
            <person name="Lubbers R.J."/>
            <person name="Gomes A.C."/>
            <person name="Makela M.R."/>
            <person name="Stajich J."/>
            <person name="Grigoriev I.V."/>
            <person name="Mortensen U.H."/>
            <person name="De vries R.P."/>
            <person name="Baker S.E."/>
            <person name="Andersen M.R."/>
        </authorList>
    </citation>
    <scope>NUCLEOTIDE SEQUENCE [LARGE SCALE GENOMIC DNA]</scope>
    <source>
        <strain evidence="3 4">CBS 600.67</strain>
    </source>
</reference>
<protein>
    <recommendedName>
        <fullName evidence="2">SGNH hydrolase-type esterase domain-containing protein</fullName>
    </recommendedName>
</protein>
<dbReference type="InterPro" id="IPR051532">
    <property type="entry name" value="Ester_Hydrolysis_Enzymes"/>
</dbReference>
<dbReference type="InterPro" id="IPR013830">
    <property type="entry name" value="SGNH_hydro"/>
</dbReference>
<dbReference type="SUPFAM" id="SSF52266">
    <property type="entry name" value="SGNH hydrolase"/>
    <property type="match status" value="1"/>
</dbReference>
<name>A0ABR4IJS3_9EURO</name>
<evidence type="ECO:0000313" key="3">
    <source>
        <dbReference type="EMBL" id="KAL2827127.1"/>
    </source>
</evidence>
<proteinExistence type="predicted"/>
<comment type="caution">
    <text evidence="3">The sequence shown here is derived from an EMBL/GenBank/DDBJ whole genome shotgun (WGS) entry which is preliminary data.</text>
</comment>
<dbReference type="EMBL" id="JBFXLS010000026">
    <property type="protein sequence ID" value="KAL2827127.1"/>
    <property type="molecule type" value="Genomic_DNA"/>
</dbReference>
<evidence type="ECO:0000256" key="1">
    <source>
        <dbReference type="SAM" id="SignalP"/>
    </source>
</evidence>
<keyword evidence="1" id="KW-0732">Signal</keyword>
<evidence type="ECO:0000313" key="4">
    <source>
        <dbReference type="Proteomes" id="UP001610335"/>
    </source>
</evidence>
<dbReference type="PANTHER" id="PTHR30383:SF31">
    <property type="entry name" value="SGNH HYDROLASE-TYPE ESTERASE DOMAIN-CONTAINING PROTEIN-RELATED"/>
    <property type="match status" value="1"/>
</dbReference>
<feature type="signal peptide" evidence="1">
    <location>
        <begin position="1"/>
        <end position="24"/>
    </location>
</feature>
<dbReference type="InterPro" id="IPR028994">
    <property type="entry name" value="Integrin_alpha_N"/>
</dbReference>
<dbReference type="PANTHER" id="PTHR30383">
    <property type="entry name" value="THIOESTERASE 1/PROTEASE 1/LYSOPHOSPHOLIPASE L1"/>
    <property type="match status" value="1"/>
</dbReference>
<sequence>MGCLLFIFFLFICGLLLLVDRGSAADVCVLGAAGPDLRILPLDALITWGLRSIDGNGYCKALRDQLRWKGFEVNMVGSRANGSMVDNDVEARSRDTILDITAAAVNLVGYKPNMVLINAGTNNCREDWEIPSTGDRMRALIKSLVDKEDMANSLIILLTLLPSLDANTSQNVPIVNKQYRNLVTTMRGEGVNIILADLNPVKGQPNHGWIRLPTDFNPDSTHPNDRGYRKLAMICGEDNGIYYHDSESAVKILAMQNSERTMDNHSNQIFFARLWVRDLDDMVTWDDETGKMLNDAGFVLAGYLNVNNNCNPAGVYWVDINSNSLDDFICIGLDRNAFASVNNSNGTKSDPLTFTYLGKWKQNKGYPQAQVRVGNMDGDGRADYCVLEKNRDMSCWRNRWINDAPKYWQPLRKRFTGKGIGNLAGLWVDNNGATTTYTNSRSCKRGKEGNRLNIAWRQGFHKGASSGPTHPDIEGQNNPIQDNIHFTRIFGSSQDFGLESRKDYVWNMGSSATKVKGETYSMTADSNQYCNIIGYNNSQIDYIWILSKGDIQLYPNKGLFWGPNKVIFDPKAKFGQDLDRQDLHLADFDGDRANQIKETGDFNWAHQEVNSLVCAEKHGIGFFDQPVHMADITSNRKADYLYIKKDGQTSGYLHWNNGSWEHKDQIKFAENHDHMIHTDKFTGDGTVWYNHGEQDISRSCTYFPDLNSNSAADMHLITDLLENTATTYYNSCGSKDSVGDNDNINYPDLSLVQVHD</sequence>